<evidence type="ECO:0000256" key="2">
    <source>
        <dbReference type="ARBA" id="ARBA00023015"/>
    </source>
</evidence>
<evidence type="ECO:0000256" key="3">
    <source>
        <dbReference type="ARBA" id="ARBA00023082"/>
    </source>
</evidence>
<dbReference type="SUPFAM" id="SSF88946">
    <property type="entry name" value="Sigma2 domain of RNA polymerase sigma factors"/>
    <property type="match status" value="1"/>
</dbReference>
<dbReference type="InterPro" id="IPR039425">
    <property type="entry name" value="RNA_pol_sigma-70-like"/>
</dbReference>
<name>A0ABY6CP23_9BACT</name>
<keyword evidence="4" id="KW-0804">Transcription</keyword>
<evidence type="ECO:0000259" key="6">
    <source>
        <dbReference type="Pfam" id="PF08281"/>
    </source>
</evidence>
<evidence type="ECO:0000259" key="5">
    <source>
        <dbReference type="Pfam" id="PF04542"/>
    </source>
</evidence>
<dbReference type="EMBL" id="CP106679">
    <property type="protein sequence ID" value="UXP31780.1"/>
    <property type="molecule type" value="Genomic_DNA"/>
</dbReference>
<dbReference type="Proteomes" id="UP001065174">
    <property type="component" value="Chromosome"/>
</dbReference>
<proteinExistence type="inferred from homology"/>
<dbReference type="PANTHER" id="PTHR43133">
    <property type="entry name" value="RNA POLYMERASE ECF-TYPE SIGMA FACTO"/>
    <property type="match status" value="1"/>
</dbReference>
<evidence type="ECO:0000313" key="8">
    <source>
        <dbReference type="Proteomes" id="UP001065174"/>
    </source>
</evidence>
<dbReference type="SUPFAM" id="SSF88659">
    <property type="entry name" value="Sigma3 and sigma4 domains of RNA polymerase sigma factors"/>
    <property type="match status" value="1"/>
</dbReference>
<dbReference type="InterPro" id="IPR014284">
    <property type="entry name" value="RNA_pol_sigma-70_dom"/>
</dbReference>
<dbReference type="InterPro" id="IPR013324">
    <property type="entry name" value="RNA_pol_sigma_r3/r4-like"/>
</dbReference>
<evidence type="ECO:0000313" key="7">
    <source>
        <dbReference type="EMBL" id="UXP31780.1"/>
    </source>
</evidence>
<keyword evidence="3" id="KW-0731">Sigma factor</keyword>
<dbReference type="Pfam" id="PF04542">
    <property type="entry name" value="Sigma70_r2"/>
    <property type="match status" value="1"/>
</dbReference>
<dbReference type="PANTHER" id="PTHR43133:SF53">
    <property type="entry name" value="ECF RNA POLYMERASE SIGMA-E FACTOR"/>
    <property type="match status" value="1"/>
</dbReference>
<dbReference type="Pfam" id="PF08281">
    <property type="entry name" value="Sigma70_r4_2"/>
    <property type="match status" value="1"/>
</dbReference>
<organism evidence="7 8">
    <name type="scientific">Reichenbachiella agarivorans</name>
    <dbReference type="NCBI Taxonomy" id="2979464"/>
    <lineage>
        <taxon>Bacteria</taxon>
        <taxon>Pseudomonadati</taxon>
        <taxon>Bacteroidota</taxon>
        <taxon>Cytophagia</taxon>
        <taxon>Cytophagales</taxon>
        <taxon>Reichenbachiellaceae</taxon>
        <taxon>Reichenbachiella</taxon>
    </lineage>
</organism>
<evidence type="ECO:0000256" key="1">
    <source>
        <dbReference type="ARBA" id="ARBA00010641"/>
    </source>
</evidence>
<dbReference type="RefSeq" id="WP_262309219.1">
    <property type="nucleotide sequence ID" value="NZ_CP106679.1"/>
</dbReference>
<feature type="domain" description="RNA polymerase sigma-70 region 2" evidence="5">
    <location>
        <begin position="30"/>
        <end position="96"/>
    </location>
</feature>
<evidence type="ECO:0000256" key="4">
    <source>
        <dbReference type="ARBA" id="ARBA00023163"/>
    </source>
</evidence>
<dbReference type="InterPro" id="IPR013325">
    <property type="entry name" value="RNA_pol_sigma_r2"/>
</dbReference>
<dbReference type="Gene3D" id="1.10.1740.10">
    <property type="match status" value="1"/>
</dbReference>
<dbReference type="NCBIfam" id="TIGR02937">
    <property type="entry name" value="sigma70-ECF"/>
    <property type="match status" value="1"/>
</dbReference>
<gene>
    <name evidence="7" type="ORF">N6H18_15640</name>
</gene>
<protein>
    <submittedName>
        <fullName evidence="7">Sigma-70 family RNA polymerase sigma factor</fullName>
    </submittedName>
</protein>
<dbReference type="InterPro" id="IPR013249">
    <property type="entry name" value="RNA_pol_sigma70_r4_t2"/>
</dbReference>
<dbReference type="InterPro" id="IPR036388">
    <property type="entry name" value="WH-like_DNA-bd_sf"/>
</dbReference>
<keyword evidence="2" id="KW-0805">Transcription regulation</keyword>
<sequence>MKNVQNLSSHTDEQLVQSLQQGNKLAMGELYSRYYMLVFAKCLSFVKNTDDASDLAQDVMLRVMEKAAGFKGESKFSTWLYSVTFNYCTDKLRKAKSKHFEPIHEHFDMEDDADAVQELEVAMEQIVQENVWQTISEEDQQLLMMKYQQNMSIKDLQLMYNLSASAVKMRLMRAREKAVTLRNLSLLGHAA</sequence>
<reference evidence="7" key="1">
    <citation type="submission" date="2022-09" db="EMBL/GenBank/DDBJ databases">
        <title>Comparative genomics and taxonomic characterization of three novel marine species of genus Reichenbachiella exhibiting antioxidant and polysaccharide degradation activities.</title>
        <authorList>
            <person name="Muhammad N."/>
            <person name="Lee Y.-J."/>
            <person name="Ko J."/>
            <person name="Kim S.-G."/>
        </authorList>
    </citation>
    <scope>NUCLEOTIDE SEQUENCE</scope>
    <source>
        <strain evidence="7">BKB1-1</strain>
    </source>
</reference>
<keyword evidence="8" id="KW-1185">Reference proteome</keyword>
<feature type="domain" description="RNA polymerase sigma factor 70 region 4 type 2" evidence="6">
    <location>
        <begin position="136"/>
        <end position="177"/>
    </location>
</feature>
<comment type="similarity">
    <text evidence="1">Belongs to the sigma-70 factor family. ECF subfamily.</text>
</comment>
<dbReference type="Gene3D" id="1.10.10.10">
    <property type="entry name" value="Winged helix-like DNA-binding domain superfamily/Winged helix DNA-binding domain"/>
    <property type="match status" value="1"/>
</dbReference>
<accession>A0ABY6CP23</accession>
<dbReference type="InterPro" id="IPR007627">
    <property type="entry name" value="RNA_pol_sigma70_r2"/>
</dbReference>